<dbReference type="SUPFAM" id="SSF51206">
    <property type="entry name" value="cAMP-binding domain-like"/>
    <property type="match status" value="1"/>
</dbReference>
<evidence type="ECO:0000313" key="3">
    <source>
        <dbReference type="Proteomes" id="UP000050580"/>
    </source>
</evidence>
<dbReference type="CDD" id="cd00038">
    <property type="entry name" value="CAP_ED"/>
    <property type="match status" value="1"/>
</dbReference>
<gene>
    <name evidence="2" type="ORF">AAV94_09155</name>
</gene>
<dbReference type="Proteomes" id="UP000050580">
    <property type="component" value="Unassembled WGS sequence"/>
</dbReference>
<organism evidence="2 3">
    <name type="scientific">Lampropedia cohaerens</name>
    <dbReference type="NCBI Taxonomy" id="1610491"/>
    <lineage>
        <taxon>Bacteria</taxon>
        <taxon>Pseudomonadati</taxon>
        <taxon>Pseudomonadota</taxon>
        <taxon>Betaproteobacteria</taxon>
        <taxon>Burkholderiales</taxon>
        <taxon>Comamonadaceae</taxon>
        <taxon>Lampropedia</taxon>
    </lineage>
</organism>
<dbReference type="GO" id="GO:0003700">
    <property type="term" value="F:DNA-binding transcription factor activity"/>
    <property type="evidence" value="ECO:0007669"/>
    <property type="project" value="TreeGrafter"/>
</dbReference>
<dbReference type="PANTHER" id="PTHR24567:SF77">
    <property type="entry name" value="NUCLEOSIDE-RESPONSIVE TRANSCRIPTIONAL ACTIVATOR OF NUCLEOSIDE UTILIZATION DEOR"/>
    <property type="match status" value="1"/>
</dbReference>
<comment type="caution">
    <text evidence="2">The sequence shown here is derived from an EMBL/GenBank/DDBJ whole genome shotgun (WGS) entry which is preliminary data.</text>
</comment>
<reference evidence="2 3" key="1">
    <citation type="submission" date="2015-05" db="EMBL/GenBank/DDBJ databases">
        <title>Draft genome sequence of Lampropedia sp. CT6, isolated from the microbial mat of a hot water spring, located at Manikaran, India.</title>
        <authorList>
            <person name="Tripathi C."/>
            <person name="Rani P."/>
            <person name="Mahato N.K."/>
            <person name="Lal R."/>
        </authorList>
    </citation>
    <scope>NUCLEOTIDE SEQUENCE [LARGE SCALE GENOMIC DNA]</scope>
    <source>
        <strain evidence="2 3">CT6</strain>
    </source>
</reference>
<dbReference type="OrthoDB" id="8900094at2"/>
<dbReference type="InterPro" id="IPR014710">
    <property type="entry name" value="RmlC-like_jellyroll"/>
</dbReference>
<evidence type="ECO:0000313" key="2">
    <source>
        <dbReference type="EMBL" id="KKW67780.1"/>
    </source>
</evidence>
<sequence>MSEKLLGLALAFAHPIDPETPANALTDAQWAALAGYLVQIPLVEAEILFQRRRQERSLYFIETGRVHIHYENDKGAIRAALVSAGSLFGEASFLGNLPRQATAQVAAAGRAWQLSRLKFTELYTRQPDLALQIIQLAGTTLAQRARNARRRPAIA</sequence>
<feature type="domain" description="Cyclic nucleotide-binding" evidence="1">
    <location>
        <begin position="44"/>
        <end position="122"/>
    </location>
</feature>
<evidence type="ECO:0000259" key="1">
    <source>
        <dbReference type="PROSITE" id="PS50042"/>
    </source>
</evidence>
<dbReference type="GO" id="GO:0005829">
    <property type="term" value="C:cytosol"/>
    <property type="evidence" value="ECO:0007669"/>
    <property type="project" value="TreeGrafter"/>
</dbReference>
<dbReference type="Gene3D" id="2.60.120.10">
    <property type="entry name" value="Jelly Rolls"/>
    <property type="match status" value="1"/>
</dbReference>
<dbReference type="SMART" id="SM00100">
    <property type="entry name" value="cNMP"/>
    <property type="match status" value="1"/>
</dbReference>
<dbReference type="Pfam" id="PF00027">
    <property type="entry name" value="cNMP_binding"/>
    <property type="match status" value="1"/>
</dbReference>
<proteinExistence type="predicted"/>
<accession>A0A0U1PZ39</accession>
<dbReference type="InterPro" id="IPR050397">
    <property type="entry name" value="Env_Response_Regulators"/>
</dbReference>
<dbReference type="PANTHER" id="PTHR24567">
    <property type="entry name" value="CRP FAMILY TRANSCRIPTIONAL REGULATORY PROTEIN"/>
    <property type="match status" value="1"/>
</dbReference>
<keyword evidence="3" id="KW-1185">Reference proteome</keyword>
<dbReference type="InterPro" id="IPR000595">
    <property type="entry name" value="cNMP-bd_dom"/>
</dbReference>
<name>A0A0U1PZ39_9BURK</name>
<dbReference type="EMBL" id="LBNQ01000025">
    <property type="protein sequence ID" value="KKW67780.1"/>
    <property type="molecule type" value="Genomic_DNA"/>
</dbReference>
<protein>
    <recommendedName>
        <fullName evidence="1">Cyclic nucleotide-binding domain-containing protein</fullName>
    </recommendedName>
</protein>
<dbReference type="STRING" id="1610491.AAV94_09155"/>
<dbReference type="RefSeq" id="WP_046742002.1">
    <property type="nucleotide sequence ID" value="NZ_LBNQ01000025.1"/>
</dbReference>
<dbReference type="AlphaFoldDB" id="A0A0U1PZ39"/>
<dbReference type="InterPro" id="IPR018490">
    <property type="entry name" value="cNMP-bd_dom_sf"/>
</dbReference>
<dbReference type="PROSITE" id="PS50042">
    <property type="entry name" value="CNMP_BINDING_3"/>
    <property type="match status" value="1"/>
</dbReference>